<keyword evidence="2" id="KW-1185">Reference proteome</keyword>
<comment type="caution">
    <text evidence="1">The sequence shown here is derived from an EMBL/GenBank/DDBJ whole genome shotgun (WGS) entry which is preliminary data.</text>
</comment>
<proteinExistence type="predicted"/>
<accession>A0AAV0Q4P2</accession>
<gene>
    <name evidence="1" type="ORF">LITE_LOCUS41622</name>
</gene>
<reference evidence="1" key="1">
    <citation type="submission" date="2022-08" db="EMBL/GenBank/DDBJ databases">
        <authorList>
            <person name="Gutierrez-Valencia J."/>
        </authorList>
    </citation>
    <scope>NUCLEOTIDE SEQUENCE</scope>
</reference>
<feature type="non-terminal residue" evidence="1">
    <location>
        <position position="65"/>
    </location>
</feature>
<protein>
    <submittedName>
        <fullName evidence="1">Uncharacterized protein</fullName>
    </submittedName>
</protein>
<dbReference type="AlphaFoldDB" id="A0AAV0Q4P2"/>
<name>A0AAV0Q4P2_9ROSI</name>
<evidence type="ECO:0000313" key="2">
    <source>
        <dbReference type="Proteomes" id="UP001154282"/>
    </source>
</evidence>
<organism evidence="1 2">
    <name type="scientific">Linum tenue</name>
    <dbReference type="NCBI Taxonomy" id="586396"/>
    <lineage>
        <taxon>Eukaryota</taxon>
        <taxon>Viridiplantae</taxon>
        <taxon>Streptophyta</taxon>
        <taxon>Embryophyta</taxon>
        <taxon>Tracheophyta</taxon>
        <taxon>Spermatophyta</taxon>
        <taxon>Magnoliopsida</taxon>
        <taxon>eudicotyledons</taxon>
        <taxon>Gunneridae</taxon>
        <taxon>Pentapetalae</taxon>
        <taxon>rosids</taxon>
        <taxon>fabids</taxon>
        <taxon>Malpighiales</taxon>
        <taxon>Linaceae</taxon>
        <taxon>Linum</taxon>
    </lineage>
</organism>
<dbReference type="EMBL" id="CAMGYJ010000009">
    <property type="protein sequence ID" value="CAI0540293.1"/>
    <property type="molecule type" value="Genomic_DNA"/>
</dbReference>
<evidence type="ECO:0000313" key="1">
    <source>
        <dbReference type="EMBL" id="CAI0540293.1"/>
    </source>
</evidence>
<sequence length="65" mass="7377">MFDFPFSTDIWPLQDSTMMTLLVCIYSRRADRWGNASLRSVDIAPAENANNGFSNSWKVYVSALV</sequence>
<dbReference type="Proteomes" id="UP001154282">
    <property type="component" value="Unassembled WGS sequence"/>
</dbReference>